<dbReference type="Pfam" id="PF09507">
    <property type="entry name" value="CDC27"/>
    <property type="match status" value="1"/>
</dbReference>
<dbReference type="AlphaFoldDB" id="A0AAV4XKP0"/>
<feature type="compositionally biased region" description="Basic and acidic residues" evidence="1">
    <location>
        <begin position="62"/>
        <end position="77"/>
    </location>
</feature>
<gene>
    <name evidence="2" type="primary">AVEN_246070_1</name>
    <name evidence="2" type="ORF">CEXT_758101</name>
</gene>
<name>A0AAV4XKP0_CAEEX</name>
<feature type="compositionally biased region" description="Basic and acidic residues" evidence="1">
    <location>
        <begin position="282"/>
        <end position="292"/>
    </location>
</feature>
<dbReference type="EMBL" id="BPLR01000374">
    <property type="protein sequence ID" value="GIY94308.1"/>
    <property type="molecule type" value="Genomic_DNA"/>
</dbReference>
<evidence type="ECO:0000313" key="2">
    <source>
        <dbReference type="EMBL" id="GIY94308.1"/>
    </source>
</evidence>
<protein>
    <submittedName>
        <fullName evidence="2">DNA polymerase delta subunit 3</fullName>
    </submittedName>
</protein>
<proteinExistence type="predicted"/>
<feature type="region of interest" description="Disordered" evidence="1">
    <location>
        <begin position="35"/>
        <end position="250"/>
    </location>
</feature>
<dbReference type="Proteomes" id="UP001054945">
    <property type="component" value="Unassembled WGS sequence"/>
</dbReference>
<reference evidence="2 3" key="1">
    <citation type="submission" date="2021-06" db="EMBL/GenBank/DDBJ databases">
        <title>Caerostris extrusa draft genome.</title>
        <authorList>
            <person name="Kono N."/>
            <person name="Arakawa K."/>
        </authorList>
    </citation>
    <scope>NUCLEOTIDE SEQUENCE [LARGE SCALE GENOMIC DNA]</scope>
</reference>
<comment type="caution">
    <text evidence="2">The sequence shown here is derived from an EMBL/GenBank/DDBJ whole genome shotgun (WGS) entry which is preliminary data.</text>
</comment>
<dbReference type="GO" id="GO:0043625">
    <property type="term" value="C:delta DNA polymerase complex"/>
    <property type="evidence" value="ECO:0007669"/>
    <property type="project" value="InterPro"/>
</dbReference>
<evidence type="ECO:0000256" key="1">
    <source>
        <dbReference type="SAM" id="MobiDB-lite"/>
    </source>
</evidence>
<feature type="region of interest" description="Disordered" evidence="1">
    <location>
        <begin position="268"/>
        <end position="298"/>
    </location>
</feature>
<keyword evidence="3" id="KW-1185">Reference proteome</keyword>
<feature type="compositionally biased region" description="Basic and acidic residues" evidence="1">
    <location>
        <begin position="212"/>
        <end position="227"/>
    </location>
</feature>
<evidence type="ECO:0000313" key="3">
    <source>
        <dbReference type="Proteomes" id="UP001054945"/>
    </source>
</evidence>
<feature type="compositionally biased region" description="Basic residues" evidence="1">
    <location>
        <begin position="165"/>
        <end position="180"/>
    </location>
</feature>
<feature type="compositionally biased region" description="Polar residues" evidence="1">
    <location>
        <begin position="78"/>
        <end position="89"/>
    </location>
</feature>
<sequence>MRAPILTKVNGLKKEMKVSIPKKESKSSFKIAAVNAVQKNEEEHPESNKSNQVAKPSVNGKSEAHAPIKKSNTETKTSKPNTLASMWQRSESKKNENSKPGGKSKSNSSLETKPAPKHSILSMLSKQAVMELSSKTEVICSKEDENNDNVSPPKIKEEIKSSKIQNKKKTSQTKVKSCKQKRNDSDDDCQPRKKKHRRICTFDDSDSESESEEAKDKALRDLCRRALDDDDSEEPIPPTPPVGKGKKKMWKSLPKTYKDEEGFLVTKQEKVLVSEDDEDPLPNEKSKDKETVNKSNQFTYRKQASLTSFFKQK</sequence>
<feature type="compositionally biased region" description="Low complexity" evidence="1">
    <location>
        <begin position="98"/>
        <end position="109"/>
    </location>
</feature>
<organism evidence="2 3">
    <name type="scientific">Caerostris extrusa</name>
    <name type="common">Bark spider</name>
    <name type="synonym">Caerostris bankana</name>
    <dbReference type="NCBI Taxonomy" id="172846"/>
    <lineage>
        <taxon>Eukaryota</taxon>
        <taxon>Metazoa</taxon>
        <taxon>Ecdysozoa</taxon>
        <taxon>Arthropoda</taxon>
        <taxon>Chelicerata</taxon>
        <taxon>Arachnida</taxon>
        <taxon>Araneae</taxon>
        <taxon>Araneomorphae</taxon>
        <taxon>Entelegynae</taxon>
        <taxon>Araneoidea</taxon>
        <taxon>Araneidae</taxon>
        <taxon>Caerostris</taxon>
    </lineage>
</organism>
<dbReference type="GO" id="GO:0006260">
    <property type="term" value="P:DNA replication"/>
    <property type="evidence" value="ECO:0007669"/>
    <property type="project" value="InterPro"/>
</dbReference>
<dbReference type="InterPro" id="IPR019038">
    <property type="entry name" value="POLD3"/>
</dbReference>
<accession>A0AAV4XKP0</accession>